<dbReference type="EMBL" id="MN739977">
    <property type="protein sequence ID" value="QHT81105.1"/>
    <property type="molecule type" value="Genomic_DNA"/>
</dbReference>
<protein>
    <recommendedName>
        <fullName evidence="1">Minor capsid protein P8 central region domain-containing protein</fullName>
    </recommendedName>
</protein>
<dbReference type="Pfam" id="PF19065">
    <property type="entry name" value="P8_CR"/>
    <property type="match status" value="1"/>
</dbReference>
<dbReference type="InterPro" id="IPR043916">
    <property type="entry name" value="P8_CR"/>
</dbReference>
<name>A0A6C0HLX1_9ZZZZ</name>
<evidence type="ECO:0000259" key="1">
    <source>
        <dbReference type="Pfam" id="PF19065"/>
    </source>
</evidence>
<sequence>MSTAKSAAAGNTRLGELYPHANQEIAQIYIQSAVPNAPKHTGFVPNGSDPETKTTQAFRLFDTHHEDPKLAYGASFKQQATIRVHTPNALNQAFFSDENMEYLQQEIRYRVWQKSDGKHVIDRQRPDDLKTIMRAYYLQFSRNVPGKEREEIQDLDERVLDFCVGDILGSINMYIYNQRELLDFPDPIGRPANPHVTGTKSKEFKSFF</sequence>
<evidence type="ECO:0000313" key="2">
    <source>
        <dbReference type="EMBL" id="QHT81105.1"/>
    </source>
</evidence>
<reference evidence="2" key="1">
    <citation type="journal article" date="2020" name="Nature">
        <title>Giant virus diversity and host interactions through global metagenomics.</title>
        <authorList>
            <person name="Schulz F."/>
            <person name="Roux S."/>
            <person name="Paez-Espino D."/>
            <person name="Jungbluth S."/>
            <person name="Walsh D.A."/>
            <person name="Denef V.J."/>
            <person name="McMahon K.D."/>
            <person name="Konstantinidis K.T."/>
            <person name="Eloe-Fadrosh E.A."/>
            <person name="Kyrpides N.C."/>
            <person name="Woyke T."/>
        </authorList>
    </citation>
    <scope>NUCLEOTIDE SEQUENCE</scope>
    <source>
        <strain evidence="2">GVMAG-M-3300023184-135</strain>
    </source>
</reference>
<accession>A0A6C0HLX1</accession>
<dbReference type="AlphaFoldDB" id="A0A6C0HLX1"/>
<proteinExistence type="predicted"/>
<feature type="domain" description="Minor capsid protein P8 central region" evidence="1">
    <location>
        <begin position="86"/>
        <end position="200"/>
    </location>
</feature>
<organism evidence="2">
    <name type="scientific">viral metagenome</name>
    <dbReference type="NCBI Taxonomy" id="1070528"/>
    <lineage>
        <taxon>unclassified sequences</taxon>
        <taxon>metagenomes</taxon>
        <taxon>organismal metagenomes</taxon>
    </lineage>
</organism>